<dbReference type="AlphaFoldDB" id="A0A7L4ZLF0"/>
<feature type="chain" id="PRO_5029582776" description="Lipoprotein" evidence="1">
    <location>
        <begin position="26"/>
        <end position="139"/>
    </location>
</feature>
<dbReference type="KEGG" id="kan:IMCC3317_27740"/>
<proteinExistence type="predicted"/>
<protein>
    <recommendedName>
        <fullName evidence="4">Lipoprotein</fullName>
    </recommendedName>
</protein>
<dbReference type="Proteomes" id="UP000464657">
    <property type="component" value="Chromosome"/>
</dbReference>
<evidence type="ECO:0000313" key="2">
    <source>
        <dbReference type="EMBL" id="QHI37395.1"/>
    </source>
</evidence>
<evidence type="ECO:0000313" key="3">
    <source>
        <dbReference type="Proteomes" id="UP000464657"/>
    </source>
</evidence>
<keyword evidence="1" id="KW-0732">Signal</keyword>
<reference evidence="2 3" key="1">
    <citation type="journal article" date="2013" name="Int. J. Syst. Evol. Microbiol.">
        <title>Kordia antarctica sp. nov., isolated from Antarctic seawater.</title>
        <authorList>
            <person name="Baek K."/>
            <person name="Choi A."/>
            <person name="Kang I."/>
            <person name="Lee K."/>
            <person name="Cho J.C."/>
        </authorList>
    </citation>
    <scope>NUCLEOTIDE SEQUENCE [LARGE SCALE GENOMIC DNA]</scope>
    <source>
        <strain evidence="2 3">IMCC3317</strain>
    </source>
</reference>
<keyword evidence="3" id="KW-1185">Reference proteome</keyword>
<organism evidence="2 3">
    <name type="scientific">Kordia antarctica</name>
    <dbReference type="NCBI Taxonomy" id="1218801"/>
    <lineage>
        <taxon>Bacteria</taxon>
        <taxon>Pseudomonadati</taxon>
        <taxon>Bacteroidota</taxon>
        <taxon>Flavobacteriia</taxon>
        <taxon>Flavobacteriales</taxon>
        <taxon>Flavobacteriaceae</taxon>
        <taxon>Kordia</taxon>
    </lineage>
</organism>
<evidence type="ECO:0008006" key="4">
    <source>
        <dbReference type="Google" id="ProtNLM"/>
    </source>
</evidence>
<dbReference type="EMBL" id="CP019288">
    <property type="protein sequence ID" value="QHI37395.1"/>
    <property type="molecule type" value="Genomic_DNA"/>
</dbReference>
<sequence>MKKIVFLVSLVCVTLFNSCSVDDSAADFQIEFIPIETVEIPTEFNFGETHIITVTYKRPTTCHSFSSFQYVPEDNNVRNVAVINFVTLGSDCETLEDDFQSKSFSFSVLDTNSYTFKFWQGKDDNGQDMYLIYEVPVTN</sequence>
<name>A0A7L4ZLF0_9FLAO</name>
<evidence type="ECO:0000256" key="1">
    <source>
        <dbReference type="SAM" id="SignalP"/>
    </source>
</evidence>
<feature type="signal peptide" evidence="1">
    <location>
        <begin position="1"/>
        <end position="25"/>
    </location>
</feature>
<accession>A0A7L4ZLF0</accession>
<dbReference type="OrthoDB" id="893802at2"/>
<gene>
    <name evidence="2" type="ORF">IMCC3317_27740</name>
</gene>
<dbReference type="RefSeq" id="WP_160130026.1">
    <property type="nucleotide sequence ID" value="NZ_CP019288.1"/>
</dbReference>